<dbReference type="Ensembl" id="ENSSMRT00000000193.1">
    <property type="protein sequence ID" value="ENSSMRP00000000154.1"/>
    <property type="gene ID" value="ENSSMRG00000000152.1"/>
</dbReference>
<dbReference type="Pfam" id="PF11779">
    <property type="entry name" value="SPT_ssu-like"/>
    <property type="match status" value="1"/>
</dbReference>
<comment type="subunit">
    <text evidence="15">Component of the serine palmitoyltransferase (SPT) complex, which is composed of SPTLC1, SPTLC2 or SPTLC3 and SPTSSA or SPTSSB. The heterodimer consisting of SPTLC1 and SPTLC2/SPTLC3 forms the catalytic core of the enzyme, while SPTSSA or SPTSSB subunits determine substrate specificity. SPT also interacts with ORMDL proteins, especially ORMDL3, which negatively regulate SPT activity in the presence of ceramides.</text>
</comment>
<keyword evidence="5" id="KW-0256">Endoplasmic reticulum</keyword>
<evidence type="ECO:0000256" key="7">
    <source>
        <dbReference type="ARBA" id="ARBA00022989"/>
    </source>
</evidence>
<comment type="subcellular location">
    <subcellularLocation>
        <location evidence="1">Endoplasmic reticulum membrane</location>
        <topology evidence="1">Multi-pass membrane protein</topology>
    </subcellularLocation>
</comment>
<dbReference type="UniPathway" id="UPA00222"/>
<keyword evidence="4 16" id="KW-0812">Transmembrane</keyword>
<dbReference type="GO" id="GO:0017059">
    <property type="term" value="C:serine palmitoyltransferase complex"/>
    <property type="evidence" value="ECO:0007669"/>
    <property type="project" value="TreeGrafter"/>
</dbReference>
<keyword evidence="7 16" id="KW-1133">Transmembrane helix</keyword>
<reference evidence="17" key="2">
    <citation type="submission" date="2025-09" db="UniProtKB">
        <authorList>
            <consortium name="Ensembl"/>
        </authorList>
    </citation>
    <scope>IDENTIFICATION</scope>
</reference>
<dbReference type="OMA" id="FTAYVFI"/>
<evidence type="ECO:0000313" key="17">
    <source>
        <dbReference type="Ensembl" id="ENSSMRP00000000154.1"/>
    </source>
</evidence>
<comment type="function">
    <text evidence="14">Component of the serine palmitoyltransferase multisubunit enzyme (SPT) that catalyzes the initial and rate-limiting step in sphingolipid biosynthesis by condensing L-serine and activated acyl-CoA (most commonly palmitoyl-CoA) to form long-chain bases. The SPT complex is composed of SPTLC1, SPTLC2 or SPTLC3 and SPTSSA or SPTSSB. Within this complex, the heterodimer consisting of SPTLC1 and SPTLC2/SPTLC3 forms the catalytic core. Within the SPT complex, SPTSSB stimulates the catalytic activity and plays a role in substrate specificity. SPT complexes with this subunit showing a preference for longer acyl-CoAs. The SPTLC1-SPTLC2-SPTSSB complex shows a strong preference for C18-CoA substrate, while the SPTLC1-SPTLC3-SPTSSB isozyme displays an ability to use a broader range of acyl-CoAs, without apparent preference.</text>
</comment>
<organism evidence="17 18">
    <name type="scientific">Salvator merianae</name>
    <name type="common">Argentine black and white tegu</name>
    <name type="synonym">Tupinambis merianae</name>
    <dbReference type="NCBI Taxonomy" id="96440"/>
    <lineage>
        <taxon>Eukaryota</taxon>
        <taxon>Metazoa</taxon>
        <taxon>Chordata</taxon>
        <taxon>Craniata</taxon>
        <taxon>Vertebrata</taxon>
        <taxon>Euteleostomi</taxon>
        <taxon>Lepidosauria</taxon>
        <taxon>Squamata</taxon>
        <taxon>Bifurcata</taxon>
        <taxon>Unidentata</taxon>
        <taxon>Episquamata</taxon>
        <taxon>Laterata</taxon>
        <taxon>Teiioidea</taxon>
        <taxon>Teiidae</taxon>
        <taxon>Salvator</taxon>
    </lineage>
</organism>
<dbReference type="AlphaFoldDB" id="A0A8D0AZB1"/>
<keyword evidence="6" id="KW-0746">Sphingolipid metabolism</keyword>
<dbReference type="InterPro" id="IPR024512">
    <property type="entry name" value="Ser_palmitoyltrfase_ssu-like"/>
</dbReference>
<dbReference type="PANTHER" id="PTHR28612">
    <property type="entry name" value="SERINE PALMITOYLTRANSFERASE SMALL SUBUNIT B"/>
    <property type="match status" value="1"/>
</dbReference>
<dbReference type="GO" id="GO:0007029">
    <property type="term" value="P:endoplasmic reticulum organization"/>
    <property type="evidence" value="ECO:0007669"/>
    <property type="project" value="TreeGrafter"/>
</dbReference>
<dbReference type="GeneTree" id="ENSGT00960000190742"/>
<evidence type="ECO:0000256" key="16">
    <source>
        <dbReference type="SAM" id="Phobius"/>
    </source>
</evidence>
<comment type="pathway">
    <text evidence="3">Sphingolipid metabolism.</text>
</comment>
<evidence type="ECO:0000256" key="4">
    <source>
        <dbReference type="ARBA" id="ARBA00022692"/>
    </source>
</evidence>
<accession>A0A8D0AZB1</accession>
<sequence length="74" mass="8914">MTFQPTSMKRVKAFFYRIYMAYLFIFCCIDLEPWEQVVIHTFSTTVVTMVAFTAYVFIPIHLRLAFQFFLQLLK</sequence>
<dbReference type="GO" id="GO:0046513">
    <property type="term" value="P:ceramide biosynthetic process"/>
    <property type="evidence" value="ECO:0007669"/>
    <property type="project" value="TreeGrafter"/>
</dbReference>
<feature type="transmembrane region" description="Helical" evidence="16">
    <location>
        <begin position="14"/>
        <end position="34"/>
    </location>
</feature>
<keyword evidence="8" id="KW-0443">Lipid metabolism</keyword>
<evidence type="ECO:0000313" key="18">
    <source>
        <dbReference type="Proteomes" id="UP000694421"/>
    </source>
</evidence>
<evidence type="ECO:0000256" key="8">
    <source>
        <dbReference type="ARBA" id="ARBA00023098"/>
    </source>
</evidence>
<name>A0A8D0AZB1_SALMN</name>
<dbReference type="PANTHER" id="PTHR28612:SF1">
    <property type="entry name" value="SERINE PALMITOYLTRANSFERASE SMALL SUBUNIT B"/>
    <property type="match status" value="1"/>
</dbReference>
<evidence type="ECO:0000256" key="5">
    <source>
        <dbReference type="ARBA" id="ARBA00022824"/>
    </source>
</evidence>
<dbReference type="GO" id="GO:0004758">
    <property type="term" value="F:serine C-palmitoyltransferase activity"/>
    <property type="evidence" value="ECO:0007669"/>
    <property type="project" value="TreeGrafter"/>
</dbReference>
<reference evidence="17" key="1">
    <citation type="submission" date="2025-08" db="UniProtKB">
        <authorList>
            <consortium name="Ensembl"/>
        </authorList>
    </citation>
    <scope>IDENTIFICATION</scope>
</reference>
<evidence type="ECO:0000256" key="15">
    <source>
        <dbReference type="ARBA" id="ARBA00046416"/>
    </source>
</evidence>
<evidence type="ECO:0000256" key="13">
    <source>
        <dbReference type="ARBA" id="ARBA00042334"/>
    </source>
</evidence>
<proteinExistence type="inferred from homology"/>
<keyword evidence="9 16" id="KW-0472">Membrane</keyword>
<protein>
    <recommendedName>
        <fullName evidence="11">Serine palmitoyltransferase small subunit B</fullName>
    </recommendedName>
    <alternativeName>
        <fullName evidence="13">Protein ADMP</fullName>
    </alternativeName>
    <alternativeName>
        <fullName evidence="12">Small subunit of serine palmitoyltransferase B</fullName>
    </alternativeName>
</protein>
<evidence type="ECO:0000256" key="9">
    <source>
        <dbReference type="ARBA" id="ARBA00023136"/>
    </source>
</evidence>
<dbReference type="Proteomes" id="UP000694421">
    <property type="component" value="Unplaced"/>
</dbReference>
<evidence type="ECO:0000256" key="12">
    <source>
        <dbReference type="ARBA" id="ARBA00041982"/>
    </source>
</evidence>
<feature type="transmembrane region" description="Helical" evidence="16">
    <location>
        <begin position="46"/>
        <end position="66"/>
    </location>
</feature>
<dbReference type="GO" id="GO:0005789">
    <property type="term" value="C:endoplasmic reticulum membrane"/>
    <property type="evidence" value="ECO:0007669"/>
    <property type="project" value="UniProtKB-SubCell"/>
</dbReference>
<evidence type="ECO:0000256" key="14">
    <source>
        <dbReference type="ARBA" id="ARBA00045772"/>
    </source>
</evidence>
<evidence type="ECO:0000256" key="1">
    <source>
        <dbReference type="ARBA" id="ARBA00004477"/>
    </source>
</evidence>
<evidence type="ECO:0000256" key="6">
    <source>
        <dbReference type="ARBA" id="ARBA00022919"/>
    </source>
</evidence>
<comment type="pathway">
    <text evidence="2">Lipid metabolism; sphingolipid metabolism.</text>
</comment>
<evidence type="ECO:0000256" key="10">
    <source>
        <dbReference type="ARBA" id="ARBA00038059"/>
    </source>
</evidence>
<evidence type="ECO:0000256" key="3">
    <source>
        <dbReference type="ARBA" id="ARBA00004991"/>
    </source>
</evidence>
<evidence type="ECO:0000256" key="2">
    <source>
        <dbReference type="ARBA" id="ARBA00004760"/>
    </source>
</evidence>
<evidence type="ECO:0000256" key="11">
    <source>
        <dbReference type="ARBA" id="ARBA00041140"/>
    </source>
</evidence>
<comment type="similarity">
    <text evidence="10">Belongs to the SPTSS family. SPTSSB subfamily.</text>
</comment>
<keyword evidence="18" id="KW-1185">Reference proteome</keyword>